<keyword evidence="6 8" id="KW-1133">Transmembrane helix</keyword>
<feature type="transmembrane region" description="Helical" evidence="8">
    <location>
        <begin position="60"/>
        <end position="81"/>
    </location>
</feature>
<dbReference type="Proteomes" id="UP000054698">
    <property type="component" value="Unassembled WGS sequence"/>
</dbReference>
<dbReference type="Pfam" id="PF07690">
    <property type="entry name" value="MFS_1"/>
    <property type="match status" value="1"/>
</dbReference>
<feature type="transmembrane region" description="Helical" evidence="8">
    <location>
        <begin position="88"/>
        <end position="107"/>
    </location>
</feature>
<dbReference type="EMBL" id="LNYB01000080">
    <property type="protein sequence ID" value="KTC96749.1"/>
    <property type="molecule type" value="Genomic_DNA"/>
</dbReference>
<sequence length="519" mass="56072">MTGEQAQHASPPPLEGAKLVIATIAVALATFMIVLDSSIANVAIPTIAGNLGVSLDEGTWVITVFAAANAIAIPLTGWLTLRFGQVRLFTGAIILFVLTSWLCGLATNLPFLLFARILQGFVAGPLIPLSQAILLGSYPREKSSIALALWGMTATVGPIAGPTLGGWITASYDWSWIFYINIPVGLFAAVVCWWIYHDRETERKIFPIDTVGLILLIIWVAALQIMLDKGKNLDWFNSSEIVILAIIAGVGFCYFLVWELTQKNPVIDLTLFAGRNFTGGTIAIAVGYGVFFGNLVLLPQWLQQDLAYPSLNAGLVMAPLGVFAVICSPIVGRILPKSDARVITTIAFLLFALVFYLRSLYTSDVDTWTLVIPTLLQGIPVAMFFIPLSLIILAGLPTDKIAAAAGLSNFARVFCGAIGTSIASTTWNNRAIVHHSQLTEQSTPYTTTFNDFISLSQNVLGIDQQQSYALFNRIVDVQSDTLGLNDIFWVSSLIFLALIPIVWITKPEPGAGHAVAVEA</sequence>
<comment type="similarity">
    <text evidence="2">Belongs to the major facilitator superfamily. EmrB family.</text>
</comment>
<dbReference type="PANTHER" id="PTHR42718">
    <property type="entry name" value="MAJOR FACILITATOR SUPERFAMILY MULTIDRUG TRANSPORTER MFSC"/>
    <property type="match status" value="1"/>
</dbReference>
<reference evidence="10 11" key="1">
    <citation type="submission" date="2015-11" db="EMBL/GenBank/DDBJ databases">
        <title>Genomic analysis of 38 Legionella species identifies large and diverse effector repertoires.</title>
        <authorList>
            <person name="Burstein D."/>
            <person name="Amaro F."/>
            <person name="Zusman T."/>
            <person name="Lifshitz Z."/>
            <person name="Cohen O."/>
            <person name="Gilbert J.A."/>
            <person name="Pupko T."/>
            <person name="Shuman H.A."/>
            <person name="Segal G."/>
        </authorList>
    </citation>
    <scope>NUCLEOTIDE SEQUENCE [LARGE SCALE GENOMIC DNA]</scope>
    <source>
        <strain evidence="10 11">WO-44C</strain>
    </source>
</reference>
<feature type="transmembrane region" description="Helical" evidence="8">
    <location>
        <begin position="176"/>
        <end position="196"/>
    </location>
</feature>
<evidence type="ECO:0000256" key="8">
    <source>
        <dbReference type="SAM" id="Phobius"/>
    </source>
</evidence>
<dbReference type="GO" id="GO:0005886">
    <property type="term" value="C:plasma membrane"/>
    <property type="evidence" value="ECO:0007669"/>
    <property type="project" value="UniProtKB-SubCell"/>
</dbReference>
<protein>
    <submittedName>
        <fullName evidence="10">Multidrug efflux system protein</fullName>
    </submittedName>
</protein>
<dbReference type="PROSITE" id="PS50850">
    <property type="entry name" value="MFS"/>
    <property type="match status" value="1"/>
</dbReference>
<evidence type="ECO:0000256" key="5">
    <source>
        <dbReference type="ARBA" id="ARBA00022692"/>
    </source>
</evidence>
<keyword evidence="11" id="KW-1185">Reference proteome</keyword>
<dbReference type="AlphaFoldDB" id="A0A0W0TMJ4"/>
<dbReference type="SUPFAM" id="SSF103473">
    <property type="entry name" value="MFS general substrate transporter"/>
    <property type="match status" value="1"/>
</dbReference>
<dbReference type="Gene3D" id="1.20.1250.20">
    <property type="entry name" value="MFS general substrate transporter like domains"/>
    <property type="match status" value="1"/>
</dbReference>
<evidence type="ECO:0000256" key="2">
    <source>
        <dbReference type="ARBA" id="ARBA00008537"/>
    </source>
</evidence>
<feature type="transmembrane region" description="Helical" evidence="8">
    <location>
        <begin position="487"/>
        <end position="504"/>
    </location>
</feature>
<dbReference type="CDD" id="cd17503">
    <property type="entry name" value="MFS_LmrB_MDR_like"/>
    <property type="match status" value="1"/>
</dbReference>
<dbReference type="InterPro" id="IPR036259">
    <property type="entry name" value="MFS_trans_sf"/>
</dbReference>
<dbReference type="PANTHER" id="PTHR42718:SF9">
    <property type="entry name" value="MAJOR FACILITATOR SUPERFAMILY MULTIDRUG TRANSPORTER MFSC"/>
    <property type="match status" value="1"/>
</dbReference>
<dbReference type="OrthoDB" id="9812221at2"/>
<keyword evidence="7 8" id="KW-0472">Membrane</keyword>
<accession>A0A0W0TMJ4</accession>
<dbReference type="Gene3D" id="1.20.1720.10">
    <property type="entry name" value="Multidrug resistance protein D"/>
    <property type="match status" value="1"/>
</dbReference>
<feature type="transmembrane region" description="Helical" evidence="8">
    <location>
        <begin position="239"/>
        <end position="257"/>
    </location>
</feature>
<feature type="domain" description="Major facilitator superfamily (MFS) profile" evidence="9">
    <location>
        <begin position="22"/>
        <end position="510"/>
    </location>
</feature>
<evidence type="ECO:0000256" key="3">
    <source>
        <dbReference type="ARBA" id="ARBA00022448"/>
    </source>
</evidence>
<keyword evidence="5 8" id="KW-0812">Transmembrane</keyword>
<evidence type="ECO:0000259" key="9">
    <source>
        <dbReference type="PROSITE" id="PS50850"/>
    </source>
</evidence>
<feature type="transmembrane region" description="Helical" evidence="8">
    <location>
        <begin position="342"/>
        <end position="361"/>
    </location>
</feature>
<feature type="transmembrane region" description="Helical" evidence="8">
    <location>
        <begin position="367"/>
        <end position="394"/>
    </location>
</feature>
<comment type="subcellular location">
    <subcellularLocation>
        <location evidence="1">Cell membrane</location>
        <topology evidence="1">Multi-pass membrane protein</topology>
    </subcellularLocation>
</comment>
<dbReference type="InterPro" id="IPR011701">
    <property type="entry name" value="MFS"/>
</dbReference>
<dbReference type="STRING" id="453.Lfee_1661"/>
<evidence type="ECO:0000256" key="6">
    <source>
        <dbReference type="ARBA" id="ARBA00022989"/>
    </source>
</evidence>
<organism evidence="10 11">
    <name type="scientific">Legionella feeleii</name>
    <dbReference type="NCBI Taxonomy" id="453"/>
    <lineage>
        <taxon>Bacteria</taxon>
        <taxon>Pseudomonadati</taxon>
        <taxon>Pseudomonadota</taxon>
        <taxon>Gammaproteobacteria</taxon>
        <taxon>Legionellales</taxon>
        <taxon>Legionellaceae</taxon>
        <taxon>Legionella</taxon>
    </lineage>
</organism>
<feature type="transmembrane region" description="Helical" evidence="8">
    <location>
        <begin position="314"/>
        <end position="335"/>
    </location>
</feature>
<evidence type="ECO:0000313" key="10">
    <source>
        <dbReference type="EMBL" id="KTC96749.1"/>
    </source>
</evidence>
<evidence type="ECO:0000256" key="7">
    <source>
        <dbReference type="ARBA" id="ARBA00023136"/>
    </source>
</evidence>
<evidence type="ECO:0000313" key="11">
    <source>
        <dbReference type="Proteomes" id="UP000054698"/>
    </source>
</evidence>
<gene>
    <name evidence="10" type="primary">emrB</name>
    <name evidence="10" type="ORF">Lfee_1661</name>
</gene>
<comment type="caution">
    <text evidence="10">The sequence shown here is derived from an EMBL/GenBank/DDBJ whole genome shotgun (WGS) entry which is preliminary data.</text>
</comment>
<dbReference type="RefSeq" id="WP_058445730.1">
    <property type="nucleotide sequence ID" value="NZ_CAAAHT010000003.1"/>
</dbReference>
<dbReference type="NCBIfam" id="TIGR00711">
    <property type="entry name" value="efflux_EmrB"/>
    <property type="match status" value="1"/>
</dbReference>
<feature type="transmembrane region" description="Helical" evidence="8">
    <location>
        <begin position="113"/>
        <end position="135"/>
    </location>
</feature>
<dbReference type="GO" id="GO:0022857">
    <property type="term" value="F:transmembrane transporter activity"/>
    <property type="evidence" value="ECO:0007669"/>
    <property type="project" value="InterPro"/>
</dbReference>
<evidence type="ECO:0000256" key="4">
    <source>
        <dbReference type="ARBA" id="ARBA00022475"/>
    </source>
</evidence>
<feature type="transmembrane region" description="Helical" evidence="8">
    <location>
        <begin position="20"/>
        <end position="40"/>
    </location>
</feature>
<feature type="transmembrane region" description="Helical" evidence="8">
    <location>
        <begin position="277"/>
        <end position="302"/>
    </location>
</feature>
<proteinExistence type="inferred from homology"/>
<name>A0A0W0TMJ4_9GAMM</name>
<dbReference type="InterPro" id="IPR004638">
    <property type="entry name" value="EmrB-like"/>
</dbReference>
<feature type="transmembrane region" description="Helical" evidence="8">
    <location>
        <begin position="208"/>
        <end position="227"/>
    </location>
</feature>
<feature type="transmembrane region" description="Helical" evidence="8">
    <location>
        <begin position="147"/>
        <end position="170"/>
    </location>
</feature>
<keyword evidence="4" id="KW-1003">Cell membrane</keyword>
<dbReference type="InterPro" id="IPR020846">
    <property type="entry name" value="MFS_dom"/>
</dbReference>
<dbReference type="PATRIC" id="fig|453.4.peg.1831"/>
<keyword evidence="3" id="KW-0813">Transport</keyword>
<evidence type="ECO:0000256" key="1">
    <source>
        <dbReference type="ARBA" id="ARBA00004651"/>
    </source>
</evidence>